<sequence>MKAEMCVAAPCRYARTMGVNVRPAETADIPALAEVLADAFEDDPLMVWILPDEESRRARLARLFAAEVRYHHLAGGGSEVAVDENGVIGGAALWDPPGRWKQSTWESVISFPAVVRALGTRMMVGAEVGGVLEKAHPQTPHWYLATIGTGAQARGGGYGKALLNSRLDRCDRDRIPAYLESSKKENIPYYNRFGFVVTDEIVIPDGGPTVYPMLREPK</sequence>
<proteinExistence type="predicted"/>
<dbReference type="InterPro" id="IPR052523">
    <property type="entry name" value="Trichothecene_AcTrans"/>
</dbReference>
<name>A0A652YJK0_NOCGL</name>
<dbReference type="AlphaFoldDB" id="A0A652YJK0"/>
<evidence type="ECO:0000313" key="2">
    <source>
        <dbReference type="EMBL" id="TYQ01250.1"/>
    </source>
</evidence>
<dbReference type="EMBL" id="VNIQ01000008">
    <property type="protein sequence ID" value="TYQ01250.1"/>
    <property type="molecule type" value="Genomic_DNA"/>
</dbReference>
<dbReference type="InterPro" id="IPR000182">
    <property type="entry name" value="GNAT_dom"/>
</dbReference>
<dbReference type="PANTHER" id="PTHR42791:SF1">
    <property type="entry name" value="N-ACETYLTRANSFERASE DOMAIN-CONTAINING PROTEIN"/>
    <property type="match status" value="1"/>
</dbReference>
<dbReference type="SUPFAM" id="SSF55729">
    <property type="entry name" value="Acyl-CoA N-acyltransferases (Nat)"/>
    <property type="match status" value="1"/>
</dbReference>
<dbReference type="Gene3D" id="3.40.630.30">
    <property type="match status" value="1"/>
</dbReference>
<keyword evidence="2" id="KW-0808">Transferase</keyword>
<feature type="domain" description="N-acetyltransferase" evidence="1">
    <location>
        <begin position="19"/>
        <end position="218"/>
    </location>
</feature>
<gene>
    <name evidence="2" type="ORF">FNL38_108106</name>
</gene>
<reference evidence="2" key="1">
    <citation type="submission" date="2019-07" db="EMBL/GenBank/DDBJ databases">
        <title>Genomic Encyclopedia of Type Strains, Phase IV (KMG-IV): sequencing the most valuable type-strain genomes for metagenomic binning, comparative biology and taxonomic classification.</title>
        <authorList>
            <person name="Goeker M."/>
        </authorList>
    </citation>
    <scope>NUCLEOTIDE SEQUENCE</scope>
    <source>
        <strain evidence="2">DSM 44596</strain>
    </source>
</reference>
<dbReference type="GO" id="GO:0016747">
    <property type="term" value="F:acyltransferase activity, transferring groups other than amino-acyl groups"/>
    <property type="evidence" value="ECO:0007669"/>
    <property type="project" value="InterPro"/>
</dbReference>
<dbReference type="InterPro" id="IPR016181">
    <property type="entry name" value="Acyl_CoA_acyltransferase"/>
</dbReference>
<dbReference type="PROSITE" id="PS51186">
    <property type="entry name" value="GNAT"/>
    <property type="match status" value="1"/>
</dbReference>
<comment type="caution">
    <text evidence="2">The sequence shown here is derived from an EMBL/GenBank/DDBJ whole genome shotgun (WGS) entry which is preliminary data.</text>
</comment>
<evidence type="ECO:0000259" key="1">
    <source>
        <dbReference type="PROSITE" id="PS51186"/>
    </source>
</evidence>
<dbReference type="PANTHER" id="PTHR42791">
    <property type="entry name" value="GNAT FAMILY ACETYLTRANSFERASE"/>
    <property type="match status" value="1"/>
</dbReference>
<accession>A0A652YJK0</accession>
<organism evidence="2">
    <name type="scientific">Nocardia globerula</name>
    <dbReference type="NCBI Taxonomy" id="1818"/>
    <lineage>
        <taxon>Bacteria</taxon>
        <taxon>Bacillati</taxon>
        <taxon>Actinomycetota</taxon>
        <taxon>Actinomycetes</taxon>
        <taxon>Mycobacteriales</taxon>
        <taxon>Nocardiaceae</taxon>
        <taxon>Nocardia</taxon>
    </lineage>
</organism>
<protein>
    <submittedName>
        <fullName evidence="2">Acetyltransferase (GNAT) family protein</fullName>
    </submittedName>
</protein>
<dbReference type="Pfam" id="PF00583">
    <property type="entry name" value="Acetyltransf_1"/>
    <property type="match status" value="1"/>
</dbReference>